<evidence type="ECO:0000313" key="4">
    <source>
        <dbReference type="Proteomes" id="UP001530315"/>
    </source>
</evidence>
<feature type="compositionally biased region" description="Low complexity" evidence="1">
    <location>
        <begin position="867"/>
        <end position="912"/>
    </location>
</feature>
<evidence type="ECO:0000313" key="3">
    <source>
        <dbReference type="EMBL" id="KAL3802730.1"/>
    </source>
</evidence>
<keyword evidence="4" id="KW-1185">Reference proteome</keyword>
<feature type="region of interest" description="Disordered" evidence="1">
    <location>
        <begin position="821"/>
        <end position="917"/>
    </location>
</feature>
<comment type="caution">
    <text evidence="3">The sequence shown here is derived from an EMBL/GenBank/DDBJ whole genome shotgun (WGS) entry which is preliminary data.</text>
</comment>
<dbReference type="PANTHER" id="PTHR35796:SF3">
    <property type="entry name" value="BHLH DOMAIN-CONTAINING PROTEIN"/>
    <property type="match status" value="1"/>
</dbReference>
<organism evidence="3 4">
    <name type="scientific">Stephanodiscus triporus</name>
    <dbReference type="NCBI Taxonomy" id="2934178"/>
    <lineage>
        <taxon>Eukaryota</taxon>
        <taxon>Sar</taxon>
        <taxon>Stramenopiles</taxon>
        <taxon>Ochrophyta</taxon>
        <taxon>Bacillariophyta</taxon>
        <taxon>Coscinodiscophyceae</taxon>
        <taxon>Thalassiosirophycidae</taxon>
        <taxon>Stephanodiscales</taxon>
        <taxon>Stephanodiscaceae</taxon>
        <taxon>Stephanodiscus</taxon>
    </lineage>
</organism>
<dbReference type="Proteomes" id="UP001530315">
    <property type="component" value="Unassembled WGS sequence"/>
</dbReference>
<gene>
    <name evidence="3" type="ORF">ACHAW5_003981</name>
</gene>
<dbReference type="SUPFAM" id="SSF50729">
    <property type="entry name" value="PH domain-like"/>
    <property type="match status" value="5"/>
</dbReference>
<dbReference type="PANTHER" id="PTHR35796">
    <property type="entry name" value="HYPOTHETICAL CYTOSOLIC PROTEIN"/>
    <property type="match status" value="1"/>
</dbReference>
<dbReference type="InterPro" id="IPR012544">
    <property type="entry name" value="PHb"/>
</dbReference>
<name>A0ABD3QR76_9STRA</name>
<sequence>MGVIDFIGDNFVQIDAGECEKKLRDGNPRLLRSDERVVLAFKGRGGSGRDKHMLTTARVLIRDKRGITGKRIGYVSVPYASIAAFSVETAGSFDADSELTIHARGIGRVSMDFATGVDVVAVFRFLGYAVIQGKAAGERAAAGSSIVRDANDAQSAGGGAGMAGYLDVLGSNYAQVDGRDVESRLRSDPNILLQDERVDMAFKCGRDSVVLTSHRVLRIDVQGMSGKKVEYVTILWPHIKGYSIETSGNILDRDSELVLFFNLPDAENTAEGFPRNSRTRMKIDFRSGQVDLLAVQRYISDKLLGPDTVAPSQHGNTGGYGNAGTGGTLAASKAGGLFAFLGDDNRMIDPSQANHQFHTSQPILQQCENVELAFKGRRDMLLFTTKRVIFVNMQGFMGLGTKVEYISLPYSTVTAFSVRSAGSWADKDSELCLWLDFDDVFYPKRENDDDPPPPPIPRKSWLEIDFQKDKVDILVVHRYLSERVMRTNGHNMKPYTSNVSPNLLVPSPPGSMENLLDWIGENASAIDAEAVNHKFHEAGILQHDERVAFAFKTGRDSLYLTNKRFFMIDVQGFTGKRKEYMSVPWDHVRVWSVESAGNFDKDMELRLWFKGAWNNKIKQDLRKGKADIFALQNFISHFVIGQADGATALSNAQSYVPPPSGAASKLMGYLNDAHMKDATELTSSLRSSPALLQPDESIDAAFKCGRDLFIISTKRIIIIDKKGMTGKSVEYTSYPLSTARAFMIETEGHLLNGANIKVYTDDDDIEQELAKGQNDGVWLMHEMLSNKILKDPQKDIGAVATHLASLSVAAPAASQRQPLAAAPSYQPYQPSATAPAYQPQLSAPGYQPYQPSATAPAYHPQLSAPGYQPYQPQLSAPSYQPYQPSAAAPAYQSESSAPSYQPYQPYQPSDAASAYQPESSLPVSYPLASAPPEPFTFGVKRPAGVEPGNPIRVQHPKTGKMLVVTVPGGVPPGGVFNVTA</sequence>
<dbReference type="Gene3D" id="2.30.29.50">
    <property type="entry name" value="Bacterial Pleckstrin homology domain"/>
    <property type="match status" value="5"/>
</dbReference>
<proteinExistence type="predicted"/>
<reference evidence="3 4" key="1">
    <citation type="submission" date="2024-10" db="EMBL/GenBank/DDBJ databases">
        <title>Updated reference genomes for cyclostephanoid diatoms.</title>
        <authorList>
            <person name="Roberts W.R."/>
            <person name="Alverson A.J."/>
        </authorList>
    </citation>
    <scope>NUCLEOTIDE SEQUENCE [LARGE SCALE GENOMIC DNA]</scope>
    <source>
        <strain evidence="3 4">AJA276-08</strain>
    </source>
</reference>
<dbReference type="EMBL" id="JALLAZ020000136">
    <property type="protein sequence ID" value="KAL3802730.1"/>
    <property type="molecule type" value="Genomic_DNA"/>
</dbReference>
<feature type="domain" description="Bacterial Pleckstrin homology" evidence="2">
    <location>
        <begin position="689"/>
        <end position="785"/>
    </location>
</feature>
<dbReference type="CDD" id="cd13225">
    <property type="entry name" value="PH-like_bacteria"/>
    <property type="match status" value="2"/>
</dbReference>
<evidence type="ECO:0000259" key="2">
    <source>
        <dbReference type="Pfam" id="PF08000"/>
    </source>
</evidence>
<feature type="domain" description="Bacterial Pleckstrin homology" evidence="2">
    <location>
        <begin position="521"/>
        <end position="638"/>
    </location>
</feature>
<feature type="domain" description="Bacterial Pleckstrin homology" evidence="2">
    <location>
        <begin position="21"/>
        <end position="127"/>
    </location>
</feature>
<accession>A0ABD3QR76</accession>
<feature type="domain" description="Bacterial Pleckstrin homology" evidence="2">
    <location>
        <begin position="179"/>
        <end position="300"/>
    </location>
</feature>
<dbReference type="AlphaFoldDB" id="A0ABD3QR76"/>
<dbReference type="Pfam" id="PF08000">
    <property type="entry name" value="bPH_1"/>
    <property type="match status" value="5"/>
</dbReference>
<dbReference type="InterPro" id="IPR037063">
    <property type="entry name" value="PHb_sf"/>
</dbReference>
<protein>
    <recommendedName>
        <fullName evidence="2">Bacterial Pleckstrin homology domain-containing protein</fullName>
    </recommendedName>
</protein>
<evidence type="ECO:0000256" key="1">
    <source>
        <dbReference type="SAM" id="MobiDB-lite"/>
    </source>
</evidence>
<feature type="domain" description="Bacterial Pleckstrin homology" evidence="2">
    <location>
        <begin position="358"/>
        <end position="438"/>
    </location>
</feature>